<dbReference type="RefSeq" id="XP_002115291.1">
    <property type="nucleotide sequence ID" value="XM_002115255.1"/>
</dbReference>
<protein>
    <recommendedName>
        <fullName evidence="8">LITAF domain-containing protein</fullName>
    </recommendedName>
</protein>
<sequence length="116" mass="13138">MSVNIEDPGRTHHVFKHGNYPIYKRITSSNLEEAESTQTMDCPFCNQQIQTVIRYEAGEGTCTTAALCCCFLFLTSIGPYIRGIIGLLIVFCCNSFQDIKHYCPECQKLIKAYERG</sequence>
<evidence type="ECO:0000256" key="2">
    <source>
        <dbReference type="ARBA" id="ARBA00004481"/>
    </source>
</evidence>
<dbReference type="Pfam" id="PF10601">
    <property type="entry name" value="zf-LITAF-like"/>
    <property type="match status" value="1"/>
</dbReference>
<dbReference type="PhylomeDB" id="B3S4R8"/>
<accession>B3S4R8</accession>
<dbReference type="InterPro" id="IPR037519">
    <property type="entry name" value="LITAF_fam"/>
</dbReference>
<name>B3S4R8_TRIAD</name>
<dbReference type="GO" id="GO:0005765">
    <property type="term" value="C:lysosomal membrane"/>
    <property type="evidence" value="ECO:0007669"/>
    <property type="project" value="UniProtKB-SubCell"/>
</dbReference>
<keyword evidence="5" id="KW-0479">Metal-binding</keyword>
<dbReference type="Proteomes" id="UP000009022">
    <property type="component" value="Unassembled WGS sequence"/>
</dbReference>
<dbReference type="PANTHER" id="PTHR23292">
    <property type="entry name" value="LIPOPOLYSACCHARIDE-INDUCED TUMOR NECROSIS FACTOR-ALPHA FACTOR"/>
    <property type="match status" value="1"/>
</dbReference>
<comment type="similarity">
    <text evidence="4">Belongs to the CDIP1/LITAF family.</text>
</comment>
<evidence type="ECO:0000256" key="4">
    <source>
        <dbReference type="ARBA" id="ARBA00005975"/>
    </source>
</evidence>
<evidence type="ECO:0000256" key="6">
    <source>
        <dbReference type="ARBA" id="ARBA00022833"/>
    </source>
</evidence>
<evidence type="ECO:0000313" key="9">
    <source>
        <dbReference type="EMBL" id="EDV22136.1"/>
    </source>
</evidence>
<dbReference type="HOGENOM" id="CLU_2099971_0_0_1"/>
<dbReference type="SMART" id="SM00714">
    <property type="entry name" value="LITAF"/>
    <property type="match status" value="1"/>
</dbReference>
<keyword evidence="10" id="KW-1185">Reference proteome</keyword>
<dbReference type="PROSITE" id="PS51837">
    <property type="entry name" value="LITAF"/>
    <property type="match status" value="1"/>
</dbReference>
<keyword evidence="7" id="KW-0472">Membrane</keyword>
<evidence type="ECO:0000256" key="5">
    <source>
        <dbReference type="ARBA" id="ARBA00022723"/>
    </source>
</evidence>
<organism evidence="9 10">
    <name type="scientific">Trichoplax adhaerens</name>
    <name type="common">Trichoplax reptans</name>
    <dbReference type="NCBI Taxonomy" id="10228"/>
    <lineage>
        <taxon>Eukaryota</taxon>
        <taxon>Metazoa</taxon>
        <taxon>Placozoa</taxon>
        <taxon>Uniplacotomia</taxon>
        <taxon>Trichoplacea</taxon>
        <taxon>Trichoplacidae</taxon>
        <taxon>Trichoplax</taxon>
    </lineage>
</organism>
<evidence type="ECO:0000313" key="10">
    <source>
        <dbReference type="Proteomes" id="UP000009022"/>
    </source>
</evidence>
<dbReference type="eggNOG" id="ENOG502SEIJ">
    <property type="taxonomic scope" value="Eukaryota"/>
</dbReference>
<gene>
    <name evidence="9" type="ORF">TRIADDRAFT_59321</name>
</gene>
<dbReference type="EMBL" id="DS985250">
    <property type="protein sequence ID" value="EDV22136.1"/>
    <property type="molecule type" value="Genomic_DNA"/>
</dbReference>
<keyword evidence="6" id="KW-0862">Zinc</keyword>
<evidence type="ECO:0000259" key="8">
    <source>
        <dbReference type="PROSITE" id="PS51837"/>
    </source>
</evidence>
<evidence type="ECO:0000256" key="7">
    <source>
        <dbReference type="ARBA" id="ARBA00023136"/>
    </source>
</evidence>
<dbReference type="GeneID" id="6756504"/>
<dbReference type="CTD" id="6756504"/>
<comment type="subcellular location">
    <subcellularLocation>
        <location evidence="2">Endosome membrane</location>
        <topology evidence="2">Peripheral membrane protein</topology>
    </subcellularLocation>
    <subcellularLocation>
        <location evidence="1">Late endosome membrane</location>
    </subcellularLocation>
    <subcellularLocation>
        <location evidence="3">Lysosome membrane</location>
        <topology evidence="3">Peripheral membrane protein</topology>
        <orientation evidence="3">Cytoplasmic side</orientation>
    </subcellularLocation>
</comment>
<dbReference type="InParanoid" id="B3S4R8"/>
<dbReference type="AlphaFoldDB" id="B3S4R8"/>
<dbReference type="GO" id="GO:0031902">
    <property type="term" value="C:late endosome membrane"/>
    <property type="evidence" value="ECO:0007669"/>
    <property type="project" value="UniProtKB-SubCell"/>
</dbReference>
<dbReference type="OrthoDB" id="4713066at2759"/>
<reference evidence="9 10" key="1">
    <citation type="journal article" date="2008" name="Nature">
        <title>The Trichoplax genome and the nature of placozoans.</title>
        <authorList>
            <person name="Srivastava M."/>
            <person name="Begovic E."/>
            <person name="Chapman J."/>
            <person name="Putnam N.H."/>
            <person name="Hellsten U."/>
            <person name="Kawashima T."/>
            <person name="Kuo A."/>
            <person name="Mitros T."/>
            <person name="Salamov A."/>
            <person name="Carpenter M.L."/>
            <person name="Signorovitch A.Y."/>
            <person name="Moreno M.A."/>
            <person name="Kamm K."/>
            <person name="Grimwood J."/>
            <person name="Schmutz J."/>
            <person name="Shapiro H."/>
            <person name="Grigoriev I.V."/>
            <person name="Buss L.W."/>
            <person name="Schierwater B."/>
            <person name="Dellaporta S.L."/>
            <person name="Rokhsar D.S."/>
        </authorList>
    </citation>
    <scope>NUCLEOTIDE SEQUENCE [LARGE SCALE GENOMIC DNA]</scope>
    <source>
        <strain evidence="9 10">Grell-BS-1999</strain>
    </source>
</reference>
<evidence type="ECO:0000256" key="1">
    <source>
        <dbReference type="ARBA" id="ARBA00004414"/>
    </source>
</evidence>
<feature type="domain" description="LITAF" evidence="8">
    <location>
        <begin position="22"/>
        <end position="115"/>
    </location>
</feature>
<dbReference type="InterPro" id="IPR006629">
    <property type="entry name" value="LITAF"/>
</dbReference>
<proteinExistence type="inferred from homology"/>
<dbReference type="PANTHER" id="PTHR23292:SF6">
    <property type="entry name" value="FI16602P1-RELATED"/>
    <property type="match status" value="1"/>
</dbReference>
<dbReference type="KEGG" id="tad:TRIADDRAFT_59321"/>
<evidence type="ECO:0000256" key="3">
    <source>
        <dbReference type="ARBA" id="ARBA00004630"/>
    </source>
</evidence>
<dbReference type="GO" id="GO:0008270">
    <property type="term" value="F:zinc ion binding"/>
    <property type="evidence" value="ECO:0000318"/>
    <property type="project" value="GO_Central"/>
</dbReference>